<keyword evidence="1" id="KW-0812">Transmembrane</keyword>
<keyword evidence="1" id="KW-0472">Membrane</keyword>
<comment type="caution">
    <text evidence="2">The sequence shown here is derived from an EMBL/GenBank/DDBJ whole genome shotgun (WGS) entry which is preliminary data.</text>
</comment>
<evidence type="ECO:0000313" key="3">
    <source>
        <dbReference type="Proteomes" id="UP000032046"/>
    </source>
</evidence>
<sequence length="498" mass="57928">MNKFQVYRTLRRHVRLSERRNVAFETNSIAKFFMILGGVMLVLYMMFIAVLLSLIANDSNTFTAPQFFFSILPFLLAVDFLARFFMQHTPSQMVKPYLLLPLRRYDCVDCFLLSSVFSYGNLLWLSVTVPFSLMSVLFGYGLFPTLFLVLGFHLFIVCNSLFYMLCRTLVIERAWLILLPLLVYALLFIPWPVGGITKLLSVYSGIGTLVADCNPLLFLLLFGLLLVLFMVNRTVQYRCIKSETQAEKELNLRSISSFDFFDRFNQTGEYLKLELKMVLRNKNMRKTFLLQIVFVVILSLLNSFTDIYDDDFSTRFWSVYPFILVGVNHVRIMSYEGNFIECLMVRKENIRSLLEAKYYFYSVVLLLPLLLMLPTVFTGKYSLLMLVSLMIFTAGPLFCLLMQLAVTNKQTLPLNTKLTKKSGLETNYIQVVYEVVALFAPSFILPMLKMFFSDTMTYIILMAVGLAFIFTHKYWINNIYVRMMKRKYANLEGFMTSR</sequence>
<gene>
    <name evidence="2" type="ORF">ST44_01625</name>
</gene>
<evidence type="ECO:0000313" key="2">
    <source>
        <dbReference type="EMBL" id="KIP64636.1"/>
    </source>
</evidence>
<feature type="transmembrane region" description="Helical" evidence="1">
    <location>
        <begin position="205"/>
        <end position="231"/>
    </location>
</feature>
<dbReference type="EMBL" id="JXQK01000018">
    <property type="protein sequence ID" value="KIP64636.1"/>
    <property type="molecule type" value="Genomic_DNA"/>
</dbReference>
<dbReference type="Pfam" id="PF18940">
    <property type="entry name" value="DUF5687"/>
    <property type="match status" value="1"/>
</dbReference>
<accession>A0A0D0J2A5</accession>
<dbReference type="STRING" id="1602171.ST44_01625"/>
<proteinExistence type="predicted"/>
<feature type="transmembrane region" description="Helical" evidence="1">
    <location>
        <begin position="456"/>
        <end position="476"/>
    </location>
</feature>
<feature type="transmembrane region" description="Helical" evidence="1">
    <location>
        <begin position="287"/>
        <end position="305"/>
    </location>
</feature>
<feature type="transmembrane region" description="Helical" evidence="1">
    <location>
        <begin position="427"/>
        <end position="444"/>
    </location>
</feature>
<dbReference type="RefSeq" id="WP_042517518.1">
    <property type="nucleotide sequence ID" value="NZ_JXQK01000018.1"/>
</dbReference>
<feature type="transmembrane region" description="Helical" evidence="1">
    <location>
        <begin position="29"/>
        <end position="55"/>
    </location>
</feature>
<feature type="transmembrane region" description="Helical" evidence="1">
    <location>
        <begin position="317"/>
        <end position="337"/>
    </location>
</feature>
<feature type="transmembrane region" description="Helical" evidence="1">
    <location>
        <begin position="107"/>
        <end position="125"/>
    </location>
</feature>
<feature type="transmembrane region" description="Helical" evidence="1">
    <location>
        <begin position="67"/>
        <end position="86"/>
    </location>
</feature>
<organism evidence="2 3">
    <name type="scientific">Prevotella pectinovora</name>
    <dbReference type="NCBI Taxonomy" id="1602169"/>
    <lineage>
        <taxon>Bacteria</taxon>
        <taxon>Pseudomonadati</taxon>
        <taxon>Bacteroidota</taxon>
        <taxon>Bacteroidia</taxon>
        <taxon>Bacteroidales</taxon>
        <taxon>Prevotellaceae</taxon>
        <taxon>Prevotella</taxon>
    </lineage>
</organism>
<feature type="transmembrane region" description="Helical" evidence="1">
    <location>
        <begin position="137"/>
        <end position="162"/>
    </location>
</feature>
<evidence type="ECO:0000256" key="1">
    <source>
        <dbReference type="SAM" id="Phobius"/>
    </source>
</evidence>
<feature type="transmembrane region" description="Helical" evidence="1">
    <location>
        <begin position="174"/>
        <end position="193"/>
    </location>
</feature>
<feature type="transmembrane region" description="Helical" evidence="1">
    <location>
        <begin position="358"/>
        <end position="377"/>
    </location>
</feature>
<keyword evidence="3" id="KW-1185">Reference proteome</keyword>
<protein>
    <submittedName>
        <fullName evidence="2">Uncharacterized protein</fullName>
    </submittedName>
</protein>
<dbReference type="Proteomes" id="UP000032046">
    <property type="component" value="Unassembled WGS sequence"/>
</dbReference>
<keyword evidence="1" id="KW-1133">Transmembrane helix</keyword>
<dbReference type="InterPro" id="IPR043742">
    <property type="entry name" value="DUF5687"/>
</dbReference>
<reference evidence="2 3" key="1">
    <citation type="submission" date="2015-01" db="EMBL/GenBank/DDBJ databases">
        <title>Comparative genomics of non-oral Prevotella species.</title>
        <authorList>
            <person name="Accetto T."/>
            <person name="Nograsek B."/>
            <person name="Avgustin G."/>
        </authorList>
    </citation>
    <scope>NUCLEOTIDE SEQUENCE [LARGE SCALE GENOMIC DNA]</scope>
    <source>
        <strain evidence="2 3">P5-119</strain>
    </source>
</reference>
<name>A0A0D0J2A5_9BACT</name>
<dbReference type="AlphaFoldDB" id="A0A0D0J2A5"/>
<feature type="transmembrane region" description="Helical" evidence="1">
    <location>
        <begin position="383"/>
        <end position="406"/>
    </location>
</feature>